<accession>A0A1M5M788</accession>
<feature type="domain" description="ChrR-like cupin" evidence="1">
    <location>
        <begin position="8"/>
        <end position="110"/>
    </location>
</feature>
<proteinExistence type="predicted"/>
<dbReference type="Proteomes" id="UP000184517">
    <property type="component" value="Unassembled WGS sequence"/>
</dbReference>
<organism evidence="2 3">
    <name type="scientific">Marinomonas polaris DSM 16579</name>
    <dbReference type="NCBI Taxonomy" id="1122206"/>
    <lineage>
        <taxon>Bacteria</taxon>
        <taxon>Pseudomonadati</taxon>
        <taxon>Pseudomonadota</taxon>
        <taxon>Gammaproteobacteria</taxon>
        <taxon>Oceanospirillales</taxon>
        <taxon>Oceanospirillaceae</taxon>
        <taxon>Marinomonas</taxon>
    </lineage>
</organism>
<dbReference type="RefSeq" id="WP_072842143.1">
    <property type="nucleotide sequence ID" value="NZ_FQVF01000028.1"/>
</dbReference>
<dbReference type="SUPFAM" id="SSF51182">
    <property type="entry name" value="RmlC-like cupins"/>
    <property type="match status" value="2"/>
</dbReference>
<dbReference type="CDD" id="cd20303">
    <property type="entry name" value="cupin_ChrR_1"/>
    <property type="match status" value="1"/>
</dbReference>
<reference evidence="3" key="1">
    <citation type="submission" date="2016-11" db="EMBL/GenBank/DDBJ databases">
        <authorList>
            <person name="Varghese N."/>
            <person name="Submissions S."/>
        </authorList>
    </citation>
    <scope>NUCLEOTIDE SEQUENCE [LARGE SCALE GENOMIC DNA]</scope>
    <source>
        <strain evidence="3">DSM 16579</strain>
    </source>
</reference>
<dbReference type="Gene3D" id="2.60.120.10">
    <property type="entry name" value="Jelly Rolls"/>
    <property type="match status" value="1"/>
</dbReference>
<dbReference type="Pfam" id="PF12973">
    <property type="entry name" value="Cupin_7"/>
    <property type="match status" value="1"/>
</dbReference>
<keyword evidence="3" id="KW-1185">Reference proteome</keyword>
<protein>
    <submittedName>
        <fullName evidence="2">Anti-ECFsigma factor, ChrR</fullName>
    </submittedName>
</protein>
<name>A0A1M5M788_9GAMM</name>
<gene>
    <name evidence="2" type="ORF">SAMN02745753_04413</name>
</gene>
<dbReference type="InterPro" id="IPR025979">
    <property type="entry name" value="ChrR-like_cupin_dom"/>
</dbReference>
<dbReference type="OrthoDB" id="9801227at2"/>
<dbReference type="EMBL" id="FQVF01000028">
    <property type="protein sequence ID" value="SHG73146.1"/>
    <property type="molecule type" value="Genomic_DNA"/>
</dbReference>
<sequence length="212" mass="24053">MLNMDFAQTVFMDTDKINWIASPMSGVYRKPLAREEAERGHATSLVRYEAGSVFRAHPHPLGEEILVLNGVFSDEKGDFKAGSYFRNPPGSSHAPHSRDGCFLLVKLHQFQVSDLNQIYIDTPNIWSSQKSEVVPLYEFGAERVWFVRIQNGEDILSELDLATSVELFILSGQAEYGDLQMASGAWLREPSFRLDHWVVPSNCFIWLKSGHF</sequence>
<dbReference type="AlphaFoldDB" id="A0A1M5M788"/>
<dbReference type="InterPro" id="IPR014710">
    <property type="entry name" value="RmlC-like_jellyroll"/>
</dbReference>
<dbReference type="STRING" id="1122206.SAMN02745753_04413"/>
<dbReference type="InterPro" id="IPR011051">
    <property type="entry name" value="RmlC_Cupin_sf"/>
</dbReference>
<evidence type="ECO:0000313" key="2">
    <source>
        <dbReference type="EMBL" id="SHG73146.1"/>
    </source>
</evidence>
<evidence type="ECO:0000313" key="3">
    <source>
        <dbReference type="Proteomes" id="UP000184517"/>
    </source>
</evidence>
<evidence type="ECO:0000259" key="1">
    <source>
        <dbReference type="Pfam" id="PF12973"/>
    </source>
</evidence>